<protein>
    <recommendedName>
        <fullName evidence="5">Peptidase MA-like domain-containing protein</fullName>
    </recommendedName>
</protein>
<dbReference type="AlphaFoldDB" id="A0A2M9ZR77"/>
<organism evidence="2 4">
    <name type="scientific">Leptospira perolatii</name>
    <dbReference type="NCBI Taxonomy" id="2023191"/>
    <lineage>
        <taxon>Bacteria</taxon>
        <taxon>Pseudomonadati</taxon>
        <taxon>Spirochaetota</taxon>
        <taxon>Spirochaetia</taxon>
        <taxon>Leptospirales</taxon>
        <taxon>Leptospiraceae</taxon>
        <taxon>Leptospira</taxon>
    </lineage>
</organism>
<evidence type="ECO:0008006" key="5">
    <source>
        <dbReference type="Google" id="ProtNLM"/>
    </source>
</evidence>
<evidence type="ECO:0000313" key="3">
    <source>
        <dbReference type="Proteomes" id="UP000231962"/>
    </source>
</evidence>
<dbReference type="EMBL" id="NPDZ01000001">
    <property type="protein sequence ID" value="PJZ74562.1"/>
    <property type="molecule type" value="Genomic_DNA"/>
</dbReference>
<gene>
    <name evidence="1" type="ORF">CH360_00405</name>
    <name evidence="2" type="ORF">CH373_00405</name>
</gene>
<keyword evidence="3" id="KW-1185">Reference proteome</keyword>
<evidence type="ECO:0000313" key="1">
    <source>
        <dbReference type="EMBL" id="PJZ71030.1"/>
    </source>
</evidence>
<name>A0A2M9ZR77_9LEPT</name>
<dbReference type="SUPFAM" id="SSF55486">
    <property type="entry name" value="Metalloproteases ('zincins'), catalytic domain"/>
    <property type="match status" value="1"/>
</dbReference>
<reference evidence="3 4" key="1">
    <citation type="submission" date="2017-07" db="EMBL/GenBank/DDBJ databases">
        <title>Leptospira spp. isolated from tropical soils.</title>
        <authorList>
            <person name="Thibeaux R."/>
            <person name="Iraola G."/>
            <person name="Ferres I."/>
            <person name="Bierque E."/>
            <person name="Girault D."/>
            <person name="Soupe-Gilbert M.-E."/>
            <person name="Picardeau M."/>
            <person name="Goarant C."/>
        </authorList>
    </citation>
    <scope>NUCLEOTIDE SEQUENCE [LARGE SCALE GENOMIC DNA]</scope>
    <source>
        <strain evidence="2 4">FH1-B-B1</strain>
        <strain evidence="1 3">FH1-B-C1</strain>
    </source>
</reference>
<sequence length="309" mass="34593">MRSYFSASKKVFRQLLGLVVICTILLSSPVNSEKVKKPGAANYYSFRLKEGEVKVFIRNETDNSEWNQYALEKSKDLIRAYESFTGVPFHQATGPVYKSLPVGERNSIRLILKDTVFLNGTRVGGYNNASGGLPGEVGIFMEFGLVPPGYPALLLHELGHYYFSEPNWLAEGIVSFLPFLLSKKGFLKLDSEELGSVVEEWGLEEKAPSSDLPLPQSFGSSDPKLGLWPYAKAVRFQAVLCKELGSYGYRMLLKELSLKDVQDTNSLIRILHSIKPIDWTQVLKGWVIAGSYGPYNTNSFSKLKDWEGL</sequence>
<accession>A0A2M9ZR77</accession>
<dbReference type="RefSeq" id="WP_100711973.1">
    <property type="nucleotide sequence ID" value="NZ_NPDY01000001.1"/>
</dbReference>
<evidence type="ECO:0000313" key="2">
    <source>
        <dbReference type="EMBL" id="PJZ74562.1"/>
    </source>
</evidence>
<evidence type="ECO:0000313" key="4">
    <source>
        <dbReference type="Proteomes" id="UP000231990"/>
    </source>
</evidence>
<dbReference type="EMBL" id="NPDY01000001">
    <property type="protein sequence ID" value="PJZ71030.1"/>
    <property type="molecule type" value="Genomic_DNA"/>
</dbReference>
<dbReference type="Proteomes" id="UP000231962">
    <property type="component" value="Unassembled WGS sequence"/>
</dbReference>
<comment type="caution">
    <text evidence="2">The sequence shown here is derived from an EMBL/GenBank/DDBJ whole genome shotgun (WGS) entry which is preliminary data.</text>
</comment>
<dbReference type="Proteomes" id="UP000231990">
    <property type="component" value="Unassembled WGS sequence"/>
</dbReference>
<proteinExistence type="predicted"/>
<dbReference type="OrthoDB" id="335852at2"/>